<protein>
    <recommendedName>
        <fullName evidence="3">Tubulin-specific chaperone A</fullName>
    </recommendedName>
</protein>
<comment type="caution">
    <text evidence="5">The sequence shown here is derived from an EMBL/GenBank/DDBJ whole genome shotgun (WGS) entry which is preliminary data.</text>
</comment>
<comment type="similarity">
    <text evidence="1 3">Belongs to the TBCA family.</text>
</comment>
<keyword evidence="4" id="KW-0175">Coiled coil</keyword>
<evidence type="ECO:0000256" key="4">
    <source>
        <dbReference type="SAM" id="Coils"/>
    </source>
</evidence>
<sequence length="110" mass="12798">MSQAEVIKQCKIKTKIVKRLHKELDYYKKEQEREQARVDKMREEGADLHGMKQAETVLQESIMMVPQTLQRLETAFEDLSAYVQENEQDISESEELKAAKELIEAVKATI</sequence>
<dbReference type="OrthoDB" id="296187at2759"/>
<dbReference type="Proteomes" id="UP000232323">
    <property type="component" value="Unassembled WGS sequence"/>
</dbReference>
<dbReference type="AlphaFoldDB" id="A0A250WU00"/>
<dbReference type="GO" id="GO:0048487">
    <property type="term" value="F:beta-tubulin binding"/>
    <property type="evidence" value="ECO:0007669"/>
    <property type="project" value="InterPro"/>
</dbReference>
<dbReference type="PANTHER" id="PTHR21500">
    <property type="entry name" value="TUBULIN-SPECIFIC CHAPERONE A"/>
    <property type="match status" value="1"/>
</dbReference>
<dbReference type="GO" id="GO:0007021">
    <property type="term" value="P:tubulin complex assembly"/>
    <property type="evidence" value="ECO:0007669"/>
    <property type="project" value="UniProtKB-UniRule"/>
</dbReference>
<proteinExistence type="inferred from homology"/>
<dbReference type="SUPFAM" id="SSF46988">
    <property type="entry name" value="Tubulin chaperone cofactor A"/>
    <property type="match status" value="1"/>
</dbReference>
<keyword evidence="3" id="KW-0493">Microtubule</keyword>
<evidence type="ECO:0000256" key="1">
    <source>
        <dbReference type="ARBA" id="ARBA00006806"/>
    </source>
</evidence>
<comment type="subcellular location">
    <subcellularLocation>
        <location evidence="3">Cytoplasm</location>
        <location evidence="3">Cytoskeleton</location>
    </subcellularLocation>
</comment>
<organism evidence="5 6">
    <name type="scientific">Chlamydomonas eustigma</name>
    <dbReference type="NCBI Taxonomy" id="1157962"/>
    <lineage>
        <taxon>Eukaryota</taxon>
        <taxon>Viridiplantae</taxon>
        <taxon>Chlorophyta</taxon>
        <taxon>core chlorophytes</taxon>
        <taxon>Chlorophyceae</taxon>
        <taxon>CS clade</taxon>
        <taxon>Chlamydomonadales</taxon>
        <taxon>Chlamydomonadaceae</taxon>
        <taxon>Chlamydomonas</taxon>
    </lineage>
</organism>
<dbReference type="GO" id="GO:0005829">
    <property type="term" value="C:cytosol"/>
    <property type="evidence" value="ECO:0007669"/>
    <property type="project" value="TreeGrafter"/>
</dbReference>
<dbReference type="PANTHER" id="PTHR21500:SF0">
    <property type="entry name" value="TUBULIN-SPECIFIC CHAPERONE A"/>
    <property type="match status" value="1"/>
</dbReference>
<dbReference type="InterPro" id="IPR036126">
    <property type="entry name" value="TBCA_sf"/>
</dbReference>
<keyword evidence="2 3" id="KW-0143">Chaperone</keyword>
<dbReference type="Pfam" id="PF02970">
    <property type="entry name" value="TBCA"/>
    <property type="match status" value="1"/>
</dbReference>
<accession>A0A250WU00</accession>
<evidence type="ECO:0000313" key="5">
    <source>
        <dbReference type="EMBL" id="GAX74226.1"/>
    </source>
</evidence>
<gene>
    <name evidence="5" type="ORF">CEUSTIGMA_g1675.t1</name>
</gene>
<keyword evidence="3" id="KW-0963">Cytoplasm</keyword>
<evidence type="ECO:0000313" key="6">
    <source>
        <dbReference type="Proteomes" id="UP000232323"/>
    </source>
</evidence>
<feature type="coiled-coil region" evidence="4">
    <location>
        <begin position="17"/>
        <end position="44"/>
    </location>
</feature>
<name>A0A250WU00_9CHLO</name>
<dbReference type="InterPro" id="IPR004226">
    <property type="entry name" value="TBCA"/>
</dbReference>
<dbReference type="GO" id="GO:0005874">
    <property type="term" value="C:microtubule"/>
    <property type="evidence" value="ECO:0007669"/>
    <property type="project" value="UniProtKB-KW"/>
</dbReference>
<comment type="subunit">
    <text evidence="3">Supercomplex made of cofactors A to E. Cofactors A and D function by capturing and stabilizing tubulin in a quasi-native conformation. Cofactor E binds to the cofactor D-tubulin complex; interaction with cofactor C then causes the release of tubulin polypeptides that are committed to the native state.</text>
</comment>
<evidence type="ECO:0000256" key="3">
    <source>
        <dbReference type="RuleBase" id="RU364030"/>
    </source>
</evidence>
<keyword evidence="3" id="KW-0206">Cytoskeleton</keyword>
<dbReference type="EMBL" id="BEGY01000006">
    <property type="protein sequence ID" value="GAX74226.1"/>
    <property type="molecule type" value="Genomic_DNA"/>
</dbReference>
<dbReference type="STRING" id="1157962.A0A250WU00"/>
<keyword evidence="6" id="KW-1185">Reference proteome</keyword>
<reference evidence="5 6" key="1">
    <citation type="submission" date="2017-08" db="EMBL/GenBank/DDBJ databases">
        <title>Acidophilic green algal genome provides insights into adaptation to an acidic environment.</title>
        <authorList>
            <person name="Hirooka S."/>
            <person name="Hirose Y."/>
            <person name="Kanesaki Y."/>
            <person name="Higuchi S."/>
            <person name="Fujiwara T."/>
            <person name="Onuma R."/>
            <person name="Era A."/>
            <person name="Ohbayashi R."/>
            <person name="Uzuka A."/>
            <person name="Nozaki H."/>
            <person name="Yoshikawa H."/>
            <person name="Miyagishima S.Y."/>
        </authorList>
    </citation>
    <scope>NUCLEOTIDE SEQUENCE [LARGE SCALE GENOMIC DNA]</scope>
    <source>
        <strain evidence="5 6">NIES-2499</strain>
    </source>
</reference>
<dbReference type="Gene3D" id="1.20.58.90">
    <property type="match status" value="1"/>
</dbReference>
<dbReference type="GO" id="GO:0007023">
    <property type="term" value="P:post-chaperonin tubulin folding pathway"/>
    <property type="evidence" value="ECO:0007669"/>
    <property type="project" value="UniProtKB-UniRule"/>
</dbReference>
<evidence type="ECO:0000256" key="2">
    <source>
        <dbReference type="ARBA" id="ARBA00023186"/>
    </source>
</evidence>